<dbReference type="Proteomes" id="UP000316727">
    <property type="component" value="Unassembled WGS sequence"/>
</dbReference>
<sequence length="291" mass="32259">MSKRQVPQKLKLFILAFVLLALAIGAWLMYRHEEVKYKDVLVLGHAGSGFFSPINPFNPLPANSMASIVKALEDNGADGIEVDVQLTQDGVAVLYHDNFLQSMTTAEGHIEEHPAAAVVGLKYDGGFFYNLFQEEQVITLEALLQYLATFPEAPYLHLDLRNYTPERHSYYARTLLALLRKYNYPLDKMVFISQNTDFLLAFRNVEPKAILMLDAGGDFEQTLTEAAKYKLNGICANGGNVTGAQVAEAKQQGLQVVLFGGKSPSRVSKMINMRPDAIQVNNVAAMRGMLP</sequence>
<evidence type="ECO:0000313" key="3">
    <source>
        <dbReference type="EMBL" id="TPE43866.1"/>
    </source>
</evidence>
<evidence type="ECO:0000259" key="2">
    <source>
        <dbReference type="PROSITE" id="PS51704"/>
    </source>
</evidence>
<reference evidence="3 4" key="1">
    <citation type="submission" date="2019-06" db="EMBL/GenBank/DDBJ databases">
        <title>A novel bacterium of genus Pontibacter, isolated from marine sediment.</title>
        <authorList>
            <person name="Huang H."/>
            <person name="Mo K."/>
            <person name="Hu Y."/>
        </authorList>
    </citation>
    <scope>NUCLEOTIDE SEQUENCE [LARGE SCALE GENOMIC DNA]</scope>
    <source>
        <strain evidence="3 4">HB172049</strain>
    </source>
</reference>
<keyword evidence="1" id="KW-1133">Transmembrane helix</keyword>
<organism evidence="3 4">
    <name type="scientific">Pontibacter mangrovi</name>
    <dbReference type="NCBI Taxonomy" id="2589816"/>
    <lineage>
        <taxon>Bacteria</taxon>
        <taxon>Pseudomonadati</taxon>
        <taxon>Bacteroidota</taxon>
        <taxon>Cytophagia</taxon>
        <taxon>Cytophagales</taxon>
        <taxon>Hymenobacteraceae</taxon>
        <taxon>Pontibacter</taxon>
    </lineage>
</organism>
<dbReference type="EMBL" id="VFRQ01000005">
    <property type="protein sequence ID" value="TPE43866.1"/>
    <property type="molecule type" value="Genomic_DNA"/>
</dbReference>
<name>A0A501WEA3_9BACT</name>
<dbReference type="GO" id="GO:0006629">
    <property type="term" value="P:lipid metabolic process"/>
    <property type="evidence" value="ECO:0007669"/>
    <property type="project" value="InterPro"/>
</dbReference>
<dbReference type="InterPro" id="IPR017946">
    <property type="entry name" value="PLC-like_Pdiesterase_TIM-brl"/>
</dbReference>
<dbReference type="SUPFAM" id="SSF51695">
    <property type="entry name" value="PLC-like phosphodiesterases"/>
    <property type="match status" value="1"/>
</dbReference>
<dbReference type="Pfam" id="PF03009">
    <property type="entry name" value="GDPD"/>
    <property type="match status" value="1"/>
</dbReference>
<dbReference type="Gene3D" id="3.20.20.190">
    <property type="entry name" value="Phosphatidylinositol (PI) phosphodiesterase"/>
    <property type="match status" value="1"/>
</dbReference>
<evidence type="ECO:0000256" key="1">
    <source>
        <dbReference type="SAM" id="Phobius"/>
    </source>
</evidence>
<dbReference type="CDD" id="cd08556">
    <property type="entry name" value="GDPD"/>
    <property type="match status" value="1"/>
</dbReference>
<gene>
    <name evidence="3" type="ORF">FJM65_10565</name>
</gene>
<dbReference type="RefSeq" id="WP_140621488.1">
    <property type="nucleotide sequence ID" value="NZ_VFRQ01000005.1"/>
</dbReference>
<dbReference type="OrthoDB" id="384721at2"/>
<proteinExistence type="predicted"/>
<evidence type="ECO:0000313" key="4">
    <source>
        <dbReference type="Proteomes" id="UP000316727"/>
    </source>
</evidence>
<dbReference type="InterPro" id="IPR030395">
    <property type="entry name" value="GP_PDE_dom"/>
</dbReference>
<dbReference type="PANTHER" id="PTHR46211:SF1">
    <property type="entry name" value="GLYCEROPHOSPHODIESTER PHOSPHODIESTERASE, CYTOPLASMIC"/>
    <property type="match status" value="1"/>
</dbReference>
<accession>A0A501WEA3</accession>
<keyword evidence="1" id="KW-0812">Transmembrane</keyword>
<feature type="domain" description="GP-PDE" evidence="2">
    <location>
        <begin position="40"/>
        <end position="290"/>
    </location>
</feature>
<comment type="caution">
    <text evidence="3">The sequence shown here is derived from an EMBL/GenBank/DDBJ whole genome shotgun (WGS) entry which is preliminary data.</text>
</comment>
<dbReference type="GO" id="GO:0008081">
    <property type="term" value="F:phosphoric diester hydrolase activity"/>
    <property type="evidence" value="ECO:0007669"/>
    <property type="project" value="InterPro"/>
</dbReference>
<protein>
    <submittedName>
        <fullName evidence="3">Glycerophosphodiester phosphodiesterase</fullName>
    </submittedName>
</protein>
<dbReference type="PROSITE" id="PS51704">
    <property type="entry name" value="GP_PDE"/>
    <property type="match status" value="1"/>
</dbReference>
<dbReference type="PANTHER" id="PTHR46211">
    <property type="entry name" value="GLYCEROPHOSPHORYL DIESTER PHOSPHODIESTERASE"/>
    <property type="match status" value="1"/>
</dbReference>
<dbReference type="AlphaFoldDB" id="A0A501WEA3"/>
<keyword evidence="1" id="KW-0472">Membrane</keyword>
<feature type="transmembrane region" description="Helical" evidence="1">
    <location>
        <begin position="12"/>
        <end position="30"/>
    </location>
</feature>
<keyword evidence="4" id="KW-1185">Reference proteome</keyword>